<feature type="region of interest" description="Disordered" evidence="2">
    <location>
        <begin position="1"/>
        <end position="123"/>
    </location>
</feature>
<gene>
    <name evidence="3" type="ORF">FPANT_2429</name>
</gene>
<feature type="compositionally biased region" description="Polar residues" evidence="2">
    <location>
        <begin position="46"/>
        <end position="58"/>
    </location>
</feature>
<feature type="compositionally biased region" description="Basic and acidic residues" evidence="2">
    <location>
        <begin position="10"/>
        <end position="23"/>
    </location>
</feature>
<sequence>MPKKTAQQKEAARKGFERRDANRQQKNGGGPGEQQSHQSGAGHGNMSRNKSRNFTSIGVSLASKHGIRKRENGSGMSIADSVQRRNSNGQGSLANTSYGRGPENRSARSNQLEERTDRHDGNQIITNPEAVRSMLCAECQGSTHIMKDCITTVTGGIRGCIFCNNKNHVTDHCRQFTRLTLAEKVKLLVTDRAGKPPIFTDTAWWVYLYRFLTVRETMGQQIPDKFPWTRDFSRDIYRGKEGHKSIREYQRDFNRTKSVGVLPRDWRMQSMNDVFTNFWDREGKVWPSRLNESPSLTDANAERTTSAEGTANVDVPTTAEVRRLGETVIRQALQLVEKDREIERLKKENVDLKRRLAQVYRDSYGL</sequence>
<feature type="coiled-coil region" evidence="1">
    <location>
        <begin position="328"/>
        <end position="362"/>
    </location>
</feature>
<dbReference type="EMBL" id="JAAOAR010000103">
    <property type="protein sequence ID" value="KAF5600414.1"/>
    <property type="molecule type" value="Genomic_DNA"/>
</dbReference>
<evidence type="ECO:0000313" key="4">
    <source>
        <dbReference type="Proteomes" id="UP000544095"/>
    </source>
</evidence>
<accession>A0A8H5PPD2</accession>
<dbReference type="Proteomes" id="UP000544095">
    <property type="component" value="Unassembled WGS sequence"/>
</dbReference>
<feature type="compositionally biased region" description="Polar residues" evidence="2">
    <location>
        <begin position="290"/>
        <end position="309"/>
    </location>
</feature>
<evidence type="ECO:0000256" key="1">
    <source>
        <dbReference type="SAM" id="Coils"/>
    </source>
</evidence>
<name>A0A8H5PPD2_9HYPO</name>
<dbReference type="AlphaFoldDB" id="A0A8H5PPD2"/>
<dbReference type="InterPro" id="IPR036875">
    <property type="entry name" value="Znf_CCHC_sf"/>
</dbReference>
<dbReference type="SUPFAM" id="SSF57756">
    <property type="entry name" value="Retrovirus zinc finger-like domains"/>
    <property type="match status" value="1"/>
</dbReference>
<evidence type="ECO:0000256" key="2">
    <source>
        <dbReference type="SAM" id="MobiDB-lite"/>
    </source>
</evidence>
<evidence type="ECO:0000313" key="3">
    <source>
        <dbReference type="EMBL" id="KAF5600414.1"/>
    </source>
</evidence>
<feature type="region of interest" description="Disordered" evidence="2">
    <location>
        <begin position="290"/>
        <end position="315"/>
    </location>
</feature>
<dbReference type="GO" id="GO:0003676">
    <property type="term" value="F:nucleic acid binding"/>
    <property type="evidence" value="ECO:0007669"/>
    <property type="project" value="InterPro"/>
</dbReference>
<reference evidence="3 4" key="1">
    <citation type="submission" date="2020-05" db="EMBL/GenBank/DDBJ databases">
        <title>Identification and distribution of gene clusters putatively required for synthesis of sphingolipid metabolism inhibitors in phylogenetically diverse species of the filamentous fungus Fusarium.</title>
        <authorList>
            <person name="Kim H.-S."/>
            <person name="Busman M."/>
            <person name="Brown D.W."/>
            <person name="Divon H."/>
            <person name="Uhlig S."/>
            <person name="Proctor R.H."/>
        </authorList>
    </citation>
    <scope>NUCLEOTIDE SEQUENCE [LARGE SCALE GENOMIC DNA]</scope>
    <source>
        <strain evidence="3 4">NRRL 25211</strain>
    </source>
</reference>
<feature type="compositionally biased region" description="Polar residues" evidence="2">
    <location>
        <begin position="84"/>
        <end position="98"/>
    </location>
</feature>
<feature type="compositionally biased region" description="Basic and acidic residues" evidence="2">
    <location>
        <begin position="102"/>
        <end position="121"/>
    </location>
</feature>
<proteinExistence type="predicted"/>
<keyword evidence="4" id="KW-1185">Reference proteome</keyword>
<keyword evidence="1" id="KW-0175">Coiled coil</keyword>
<comment type="caution">
    <text evidence="3">The sequence shown here is derived from an EMBL/GenBank/DDBJ whole genome shotgun (WGS) entry which is preliminary data.</text>
</comment>
<organism evidence="3 4">
    <name type="scientific">Fusarium pseudoanthophilum</name>
    <dbReference type="NCBI Taxonomy" id="48495"/>
    <lineage>
        <taxon>Eukaryota</taxon>
        <taxon>Fungi</taxon>
        <taxon>Dikarya</taxon>
        <taxon>Ascomycota</taxon>
        <taxon>Pezizomycotina</taxon>
        <taxon>Sordariomycetes</taxon>
        <taxon>Hypocreomycetidae</taxon>
        <taxon>Hypocreales</taxon>
        <taxon>Nectriaceae</taxon>
        <taxon>Fusarium</taxon>
        <taxon>Fusarium fujikuroi species complex</taxon>
    </lineage>
</organism>
<protein>
    <submittedName>
        <fullName evidence="3">Uncharacterized protein</fullName>
    </submittedName>
</protein>
<dbReference type="GO" id="GO:0008270">
    <property type="term" value="F:zinc ion binding"/>
    <property type="evidence" value="ECO:0007669"/>
    <property type="project" value="InterPro"/>
</dbReference>